<accession>A0A0L7KYF7</accession>
<protein>
    <submittedName>
        <fullName evidence="1">Uncharacterized protein</fullName>
    </submittedName>
</protein>
<evidence type="ECO:0000313" key="2">
    <source>
        <dbReference type="Proteomes" id="UP000037510"/>
    </source>
</evidence>
<organism evidence="1 2">
    <name type="scientific">Operophtera brumata</name>
    <name type="common">Winter moth</name>
    <name type="synonym">Phalaena brumata</name>
    <dbReference type="NCBI Taxonomy" id="104452"/>
    <lineage>
        <taxon>Eukaryota</taxon>
        <taxon>Metazoa</taxon>
        <taxon>Ecdysozoa</taxon>
        <taxon>Arthropoda</taxon>
        <taxon>Hexapoda</taxon>
        <taxon>Insecta</taxon>
        <taxon>Pterygota</taxon>
        <taxon>Neoptera</taxon>
        <taxon>Endopterygota</taxon>
        <taxon>Lepidoptera</taxon>
        <taxon>Glossata</taxon>
        <taxon>Ditrysia</taxon>
        <taxon>Geometroidea</taxon>
        <taxon>Geometridae</taxon>
        <taxon>Larentiinae</taxon>
        <taxon>Operophtera</taxon>
    </lineage>
</organism>
<sequence>MEEPALAVGPCSGCALICLGCYRELDESSLFEYIHAARHIPAGAVIMEEPALAVGPCSGCALICLGCYRELDESSLFELTCGATHSRRCSDHGGAGAGRRALQRLCAHLCGGCKWPLCSASCPGQGKYTGHSTQECLLLKKWDPAKWEALTAMESHNEIRRARGDIWPMNERLVVQRMRKWKLEYDDEEIHTVCGILEVRFGANARALYDRAYLLAHDCTPSTTHTDAEALPGRPLVIRASFDQIDANDVPGFESFLHKYRNVVVPGHYLCLSAKHSLSQLYGKVPLYMIHEMTERQLHRKIEICRDLMKPAQSSEGLMASAAREALDKIKTWEQIIGKIS</sequence>
<keyword evidence="2" id="KW-1185">Reference proteome</keyword>
<proteinExistence type="predicted"/>
<gene>
    <name evidence="1" type="ORF">OBRU01_18716</name>
</gene>
<dbReference type="PANTHER" id="PTHR46455">
    <property type="entry name" value="SET AND MYND DOMAIN CONTAINING, ARTHROPOD-SPECIFIC, MEMBER 4, ISOFORM A"/>
    <property type="match status" value="1"/>
</dbReference>
<dbReference type="InterPro" id="IPR053010">
    <property type="entry name" value="SET_SmydA-8"/>
</dbReference>
<dbReference type="EMBL" id="JTDY01004477">
    <property type="protein sequence ID" value="KOB68101.1"/>
    <property type="molecule type" value="Genomic_DNA"/>
</dbReference>
<dbReference type="Proteomes" id="UP000037510">
    <property type="component" value="Unassembled WGS sequence"/>
</dbReference>
<reference evidence="1 2" key="1">
    <citation type="journal article" date="2015" name="Genome Biol. Evol.">
        <title>The genome of winter moth (Operophtera brumata) provides a genomic perspective on sexual dimorphism and phenology.</title>
        <authorList>
            <person name="Derks M.F."/>
            <person name="Smit S."/>
            <person name="Salis L."/>
            <person name="Schijlen E."/>
            <person name="Bossers A."/>
            <person name="Mateman C."/>
            <person name="Pijl A.S."/>
            <person name="de Ridder D."/>
            <person name="Groenen M.A."/>
            <person name="Visser M.E."/>
            <person name="Megens H.J."/>
        </authorList>
    </citation>
    <scope>NUCLEOTIDE SEQUENCE [LARGE SCALE GENOMIC DNA]</scope>
    <source>
        <strain evidence="1">WM2013NL</strain>
        <tissue evidence="1">Head and thorax</tissue>
    </source>
</reference>
<name>A0A0L7KYF7_OPEBR</name>
<evidence type="ECO:0000313" key="1">
    <source>
        <dbReference type="EMBL" id="KOB68101.1"/>
    </source>
</evidence>
<dbReference type="STRING" id="104452.A0A0L7KYF7"/>
<dbReference type="PANTHER" id="PTHR46455:SF5">
    <property type="entry name" value="SET AND MYND DOMAIN CONTAINING, ARTHROPOD-SPECIFIC, MEMBER 4, ISOFORM A"/>
    <property type="match status" value="1"/>
</dbReference>
<comment type="caution">
    <text evidence="1">The sequence shown here is derived from an EMBL/GenBank/DDBJ whole genome shotgun (WGS) entry which is preliminary data.</text>
</comment>
<dbReference type="AlphaFoldDB" id="A0A0L7KYF7"/>